<dbReference type="SUPFAM" id="SSF74731">
    <property type="entry name" value="Ribosomal protein L20"/>
    <property type="match status" value="1"/>
</dbReference>
<dbReference type="GO" id="GO:0005840">
    <property type="term" value="C:ribosome"/>
    <property type="evidence" value="ECO:0007669"/>
    <property type="project" value="UniProtKB-KW"/>
</dbReference>
<gene>
    <name evidence="4" type="primary">ORF212211</name>
</gene>
<evidence type="ECO:0000256" key="2">
    <source>
        <dbReference type="ARBA" id="ARBA00022980"/>
    </source>
</evidence>
<dbReference type="PANTHER" id="PTHR10986">
    <property type="entry name" value="39S RIBOSOMAL PROTEIN L20"/>
    <property type="match status" value="1"/>
</dbReference>
<dbReference type="InterPro" id="IPR005813">
    <property type="entry name" value="Ribosomal_bL20"/>
</dbReference>
<evidence type="ECO:0000256" key="3">
    <source>
        <dbReference type="ARBA" id="ARBA00023274"/>
    </source>
</evidence>
<sequence>MVFLTSRLFLRKKVLVPYPEREWKREMQWRLAWLFRGRVRNCYKLSKNAVKRSLMFSTAHRPYRRSYILSLFSSRIAAGCGQHGIQYTSFMKSLYESNILLNKKMLAHFSAFEPRTFQSLCEFVKKKHSEDLQQGLATTIKRTPSGIITKDMISQVVKS</sequence>
<dbReference type="Gene3D" id="1.10.1900.20">
    <property type="entry name" value="Ribosomal protein L20"/>
    <property type="match status" value="1"/>
</dbReference>
<dbReference type="EMBL" id="HACG01049608">
    <property type="protein sequence ID" value="CEK96473.1"/>
    <property type="molecule type" value="Transcribed_RNA"/>
</dbReference>
<dbReference type="AlphaFoldDB" id="A0A0B7BU38"/>
<keyword evidence="3" id="KW-0687">Ribonucleoprotein</keyword>
<comment type="similarity">
    <text evidence="1">Belongs to the bacterial ribosomal protein bL20 family.</text>
</comment>
<organism evidence="4">
    <name type="scientific">Arion vulgaris</name>
    <dbReference type="NCBI Taxonomy" id="1028688"/>
    <lineage>
        <taxon>Eukaryota</taxon>
        <taxon>Metazoa</taxon>
        <taxon>Spiralia</taxon>
        <taxon>Lophotrochozoa</taxon>
        <taxon>Mollusca</taxon>
        <taxon>Gastropoda</taxon>
        <taxon>Heterobranchia</taxon>
        <taxon>Euthyneura</taxon>
        <taxon>Panpulmonata</taxon>
        <taxon>Eupulmonata</taxon>
        <taxon>Stylommatophora</taxon>
        <taxon>Helicina</taxon>
        <taxon>Arionoidea</taxon>
        <taxon>Arionidae</taxon>
        <taxon>Arion</taxon>
    </lineage>
</organism>
<proteinExistence type="inferred from homology"/>
<evidence type="ECO:0008006" key="5">
    <source>
        <dbReference type="Google" id="ProtNLM"/>
    </source>
</evidence>
<keyword evidence="2" id="KW-0689">Ribosomal protein</keyword>
<reference evidence="4" key="1">
    <citation type="submission" date="2014-12" db="EMBL/GenBank/DDBJ databases">
        <title>Insight into the proteome of Arion vulgaris.</title>
        <authorList>
            <person name="Aradska J."/>
            <person name="Bulat T."/>
            <person name="Smidak R."/>
            <person name="Sarate P."/>
            <person name="Gangsoo J."/>
            <person name="Sialana F."/>
            <person name="Bilban M."/>
            <person name="Lubec G."/>
        </authorList>
    </citation>
    <scope>NUCLEOTIDE SEQUENCE</scope>
    <source>
        <tissue evidence="4">Skin</tissue>
    </source>
</reference>
<dbReference type="Pfam" id="PF00453">
    <property type="entry name" value="Ribosomal_L20"/>
    <property type="match status" value="1"/>
</dbReference>
<dbReference type="PRINTS" id="PR00062">
    <property type="entry name" value="RIBOSOMALL20"/>
</dbReference>
<dbReference type="InterPro" id="IPR035566">
    <property type="entry name" value="Ribosomal_protein_bL20_C"/>
</dbReference>
<dbReference type="GO" id="GO:0019843">
    <property type="term" value="F:rRNA binding"/>
    <property type="evidence" value="ECO:0007669"/>
    <property type="project" value="InterPro"/>
</dbReference>
<name>A0A0B7BU38_9EUPU</name>
<dbReference type="GO" id="GO:0003735">
    <property type="term" value="F:structural constituent of ribosome"/>
    <property type="evidence" value="ECO:0007669"/>
    <property type="project" value="InterPro"/>
</dbReference>
<evidence type="ECO:0000313" key="4">
    <source>
        <dbReference type="EMBL" id="CEK96473.1"/>
    </source>
</evidence>
<protein>
    <recommendedName>
        <fullName evidence="5">39S ribosomal protein L20, mitochondrial</fullName>
    </recommendedName>
</protein>
<dbReference type="GO" id="GO:0006412">
    <property type="term" value="P:translation"/>
    <property type="evidence" value="ECO:0007669"/>
    <property type="project" value="InterPro"/>
</dbReference>
<dbReference type="GO" id="GO:1990904">
    <property type="term" value="C:ribonucleoprotein complex"/>
    <property type="evidence" value="ECO:0007669"/>
    <property type="project" value="UniProtKB-KW"/>
</dbReference>
<accession>A0A0B7BU38</accession>
<evidence type="ECO:0000256" key="1">
    <source>
        <dbReference type="ARBA" id="ARBA00007698"/>
    </source>
</evidence>